<keyword evidence="1" id="KW-0472">Membrane</keyword>
<accession>A0A0C4K0R7</accession>
<evidence type="ECO:0000313" key="2">
    <source>
        <dbReference type="EMBL" id="AHJ59878.1"/>
    </source>
</evidence>
<organism evidence="2">
    <name type="scientific">Elliptio icterina</name>
    <name type="common">Variable spike</name>
    <name type="synonym">Freshwater mussel</name>
    <dbReference type="NCBI Taxonomy" id="504354"/>
    <lineage>
        <taxon>Eukaryota</taxon>
        <taxon>Metazoa</taxon>
        <taxon>Spiralia</taxon>
        <taxon>Lophotrochozoa</taxon>
        <taxon>Mollusca</taxon>
        <taxon>Bivalvia</taxon>
        <taxon>Autobranchia</taxon>
        <taxon>Heteroconchia</taxon>
        <taxon>Palaeoheterodonta</taxon>
        <taxon>Unionida</taxon>
        <taxon>Unionoidea</taxon>
        <taxon>Unionidae</taxon>
        <taxon>Ambleminae</taxon>
        <taxon>Pleurobemini</taxon>
        <taxon>Elliptio</taxon>
    </lineage>
</organism>
<dbReference type="AlphaFoldDB" id="A0A0C4K0R7"/>
<evidence type="ECO:0000256" key="1">
    <source>
        <dbReference type="SAM" id="Phobius"/>
    </source>
</evidence>
<keyword evidence="2" id="KW-0496">Mitochondrion</keyword>
<feature type="transmembrane region" description="Helical" evidence="1">
    <location>
        <begin position="6"/>
        <end position="31"/>
    </location>
</feature>
<protein>
    <submittedName>
        <fullName evidence="2">ATP synthase F0 subunit 8</fullName>
    </submittedName>
</protein>
<dbReference type="RefSeq" id="YP_009127063.1">
    <property type="nucleotide sequence ID" value="NC_026673.1"/>
</dbReference>
<reference evidence="2" key="1">
    <citation type="journal article" date="2014" name="Mitochondrial DNA">
        <title>Complete maternal mitochondrial genome of freshwater mussel Anodonta lucida (Bivalvia: Unionidae: Anodontinae).</title>
        <authorList>
            <person name="Song X.L."/>
            <person name="Ouyang S."/>
            <person name="Zhou C.H."/>
            <person name="Wu X.P."/>
        </authorList>
    </citation>
    <scope>NUCLEOTIDE SEQUENCE</scope>
</reference>
<dbReference type="GeneID" id="23762624"/>
<proteinExistence type="predicted"/>
<gene>
    <name evidence="2" type="primary">atp8</name>
</gene>
<name>A0A0C4K0R7_ELLIC</name>
<geneLocation type="mitochondrion" evidence="2"/>
<keyword evidence="1" id="KW-0812">Transmembrane</keyword>
<keyword evidence="1" id="KW-1133">Transmembrane helix</keyword>
<sequence length="62" mass="7004">MPQLSPMSWVMVIMVFMVFFTLFAVSTWWMIEGKYIVARGGKIKGGPGKSFIKWGFGKGLVK</sequence>
<dbReference type="EMBL" id="KF667529">
    <property type="protein sequence ID" value="AHJ59878.1"/>
    <property type="molecule type" value="Genomic_DNA"/>
</dbReference>